<sequence>MAQVNSSYFSGVPSAWNLRILVMPFPKDLPMQHSQPLPALEPASLSPQPGMRIESSHCNAIQRNHDPCTVWLTTQLVP</sequence>
<organism evidence="1 2">
    <name type="scientific">Cricetulus griseus</name>
    <name type="common">Chinese hamster</name>
    <name type="synonym">Cricetulus barabensis griseus</name>
    <dbReference type="NCBI Taxonomy" id="10029"/>
    <lineage>
        <taxon>Eukaryota</taxon>
        <taxon>Metazoa</taxon>
        <taxon>Chordata</taxon>
        <taxon>Craniata</taxon>
        <taxon>Vertebrata</taxon>
        <taxon>Euteleostomi</taxon>
        <taxon>Mammalia</taxon>
        <taxon>Eutheria</taxon>
        <taxon>Euarchontoglires</taxon>
        <taxon>Glires</taxon>
        <taxon>Rodentia</taxon>
        <taxon>Myomorpha</taxon>
        <taxon>Muroidea</taxon>
        <taxon>Cricetidae</taxon>
        <taxon>Cricetinae</taxon>
        <taxon>Cricetulus</taxon>
    </lineage>
</organism>
<dbReference type="EMBL" id="JH001715">
    <property type="protein sequence ID" value="EGW03575.1"/>
    <property type="molecule type" value="Genomic_DNA"/>
</dbReference>
<dbReference type="Proteomes" id="UP000001075">
    <property type="component" value="Unassembled WGS sequence"/>
</dbReference>
<protein>
    <submittedName>
        <fullName evidence="1">Uncharacterized protein</fullName>
    </submittedName>
</protein>
<proteinExistence type="predicted"/>
<dbReference type="AlphaFoldDB" id="G3IAJ0"/>
<gene>
    <name evidence="1" type="ORF">I79_020613</name>
</gene>
<evidence type="ECO:0000313" key="2">
    <source>
        <dbReference type="Proteomes" id="UP000001075"/>
    </source>
</evidence>
<reference evidence="2" key="1">
    <citation type="journal article" date="2011" name="Nat. Biotechnol.">
        <title>The genomic sequence of the Chinese hamster ovary (CHO)-K1 cell line.</title>
        <authorList>
            <person name="Xu X."/>
            <person name="Nagarajan H."/>
            <person name="Lewis N.E."/>
            <person name="Pan S."/>
            <person name="Cai Z."/>
            <person name="Liu X."/>
            <person name="Chen W."/>
            <person name="Xie M."/>
            <person name="Wang W."/>
            <person name="Hammond S."/>
            <person name="Andersen M.R."/>
            <person name="Neff N."/>
            <person name="Passarelli B."/>
            <person name="Koh W."/>
            <person name="Fan H.C."/>
            <person name="Wang J."/>
            <person name="Gui Y."/>
            <person name="Lee K.H."/>
            <person name="Betenbaugh M.J."/>
            <person name="Quake S.R."/>
            <person name="Famili I."/>
            <person name="Palsson B.O."/>
            <person name="Wang J."/>
        </authorList>
    </citation>
    <scope>NUCLEOTIDE SEQUENCE [LARGE SCALE GENOMIC DNA]</scope>
    <source>
        <strain evidence="2">CHO K1 cell line</strain>
    </source>
</reference>
<accession>G3IAJ0</accession>
<evidence type="ECO:0000313" key="1">
    <source>
        <dbReference type="EMBL" id="EGW03575.1"/>
    </source>
</evidence>
<name>G3IAJ0_CRIGR</name>
<dbReference type="InParanoid" id="G3IAJ0"/>